<dbReference type="Pfam" id="PF13612">
    <property type="entry name" value="DDE_Tnp_1_3"/>
    <property type="match status" value="1"/>
</dbReference>
<protein>
    <submittedName>
        <fullName evidence="3">IS982 family transposase</fullName>
    </submittedName>
</protein>
<dbReference type="RefSeq" id="WP_279323685.1">
    <property type="nucleotide sequence ID" value="NZ_JACSQB010000127.1"/>
</dbReference>
<gene>
    <name evidence="3" type="ORF">H9637_14935</name>
</gene>
<comment type="caution">
    <text evidence="3">The sequence shown here is derived from an EMBL/GenBank/DDBJ whole genome shotgun (WGS) entry which is preliminary data.</text>
</comment>
<name>A0ABR8YVP4_9CLOT</name>
<dbReference type="EMBL" id="JACSQB010000127">
    <property type="protein sequence ID" value="MBD8048316.1"/>
    <property type="molecule type" value="Genomic_DNA"/>
</dbReference>
<evidence type="ECO:0000256" key="1">
    <source>
        <dbReference type="SAM" id="Phobius"/>
    </source>
</evidence>
<reference evidence="3 4" key="1">
    <citation type="submission" date="2020-08" db="EMBL/GenBank/DDBJ databases">
        <title>A Genomic Blueprint of the Chicken Gut Microbiome.</title>
        <authorList>
            <person name="Gilroy R."/>
            <person name="Ravi A."/>
            <person name="Getino M."/>
            <person name="Pursley I."/>
            <person name="Horton D.L."/>
            <person name="Alikhan N.-F."/>
            <person name="Baker D."/>
            <person name="Gharbi K."/>
            <person name="Hall N."/>
            <person name="Watson M."/>
            <person name="Adriaenssens E.M."/>
            <person name="Foster-Nyarko E."/>
            <person name="Jarju S."/>
            <person name="Secka A."/>
            <person name="Antonio M."/>
            <person name="Oren A."/>
            <person name="Chaudhuri R."/>
            <person name="La Ragione R.M."/>
            <person name="Hildebrand F."/>
            <person name="Pallen M.J."/>
        </authorList>
    </citation>
    <scope>NUCLEOTIDE SEQUENCE [LARGE SCALE GENOMIC DNA]</scope>
    <source>
        <strain evidence="3 4">N37</strain>
    </source>
</reference>
<keyword evidence="1" id="KW-0472">Membrane</keyword>
<dbReference type="Proteomes" id="UP000627166">
    <property type="component" value="Unassembled WGS sequence"/>
</dbReference>
<keyword evidence="1" id="KW-0812">Transmembrane</keyword>
<organism evidence="3 4">
    <name type="scientific">Clostridium faecium</name>
    <dbReference type="NCBI Taxonomy" id="2762223"/>
    <lineage>
        <taxon>Bacteria</taxon>
        <taxon>Bacillati</taxon>
        <taxon>Bacillota</taxon>
        <taxon>Clostridia</taxon>
        <taxon>Eubacteriales</taxon>
        <taxon>Clostridiaceae</taxon>
        <taxon>Clostridium</taxon>
    </lineage>
</organism>
<feature type="non-terminal residue" evidence="3">
    <location>
        <position position="1"/>
    </location>
</feature>
<proteinExistence type="predicted"/>
<keyword evidence="1" id="KW-1133">Transmembrane helix</keyword>
<dbReference type="InterPro" id="IPR025668">
    <property type="entry name" value="Tnp_DDE_dom"/>
</dbReference>
<evidence type="ECO:0000313" key="4">
    <source>
        <dbReference type="Proteomes" id="UP000627166"/>
    </source>
</evidence>
<evidence type="ECO:0000259" key="2">
    <source>
        <dbReference type="Pfam" id="PF13612"/>
    </source>
</evidence>
<feature type="domain" description="Transposase DDE" evidence="2">
    <location>
        <begin position="1"/>
        <end position="21"/>
    </location>
</feature>
<accession>A0ABR8YVP4</accession>
<sequence>IETINDHLKNICQIEHSRHRSFTNFIVNIVSGLVAYGFLPKKPSLRLDNYVTLV</sequence>
<keyword evidence="4" id="KW-1185">Reference proteome</keyword>
<evidence type="ECO:0000313" key="3">
    <source>
        <dbReference type="EMBL" id="MBD8048316.1"/>
    </source>
</evidence>
<feature type="transmembrane region" description="Helical" evidence="1">
    <location>
        <begin position="21"/>
        <end position="39"/>
    </location>
</feature>